<evidence type="ECO:0000256" key="1">
    <source>
        <dbReference type="SAM" id="MobiDB-lite"/>
    </source>
</evidence>
<dbReference type="OrthoDB" id="5966510at2759"/>
<dbReference type="AlphaFoldDB" id="A0A6J8BX87"/>
<sequence length="429" mass="49443">MTNYKDIFAKPPSKRIFHPQSKKSVEKFSSQMSITHNATGKKTDELKAARDKKNYPIDDITHDIRDYLPLLHKERKSEHPEAVRADNLNTLRKLLRKLPFERTASDNDKMFSIFKTFRFFNDNVPDNILKELCVVALFEQWKDTDFTVFGRNGLYMVLKGSVRPLTYPHLNTKDNIVDSRSPTPLLTEESKDIKICITEFIKKIGVWIFSVETQEPNCEFLKILSTDYTKVITQIDTRSNAEKKNLLLTCGRFQGWSDQTIVQVAKLIEWVSFPPNTILVSEGYKAPYIGFIKSGECHVLRQVEVMKGKSGHKEKKMKHVVMGRLTVSQSFGEISVLKDEPITCSIVTATNVSLGIIKPERIQELDDVTIQLFTQSNEPTFNSFSKDEIQDEYMNQELKQQWNEFKHSVVVDVINSKGIRPGYGKWAKY</sequence>
<name>A0A6J8BX87_MYTCO</name>
<evidence type="ECO:0000259" key="2">
    <source>
        <dbReference type="PROSITE" id="PS50042"/>
    </source>
</evidence>
<dbReference type="SUPFAM" id="SSF51206">
    <property type="entry name" value="cAMP-binding domain-like"/>
    <property type="match status" value="1"/>
</dbReference>
<dbReference type="Gene3D" id="2.60.120.10">
    <property type="entry name" value="Jelly Rolls"/>
    <property type="match status" value="2"/>
</dbReference>
<dbReference type="PANTHER" id="PTHR23011">
    <property type="entry name" value="CYCLIC NUCLEOTIDE-BINDING DOMAIN CONTAINING PROTEIN"/>
    <property type="match status" value="1"/>
</dbReference>
<gene>
    <name evidence="3" type="ORF">MCOR_22687</name>
</gene>
<dbReference type="CDD" id="cd00038">
    <property type="entry name" value="CAP_ED"/>
    <property type="match status" value="1"/>
</dbReference>
<dbReference type="InterPro" id="IPR018490">
    <property type="entry name" value="cNMP-bd_dom_sf"/>
</dbReference>
<evidence type="ECO:0000313" key="3">
    <source>
        <dbReference type="EMBL" id="CAC5387339.1"/>
    </source>
</evidence>
<proteinExistence type="predicted"/>
<reference evidence="3 4" key="1">
    <citation type="submission" date="2020-06" db="EMBL/GenBank/DDBJ databases">
        <authorList>
            <person name="Li R."/>
            <person name="Bekaert M."/>
        </authorList>
    </citation>
    <scope>NUCLEOTIDE SEQUENCE [LARGE SCALE GENOMIC DNA]</scope>
    <source>
        <strain evidence="4">wild</strain>
    </source>
</reference>
<feature type="domain" description="Cyclic nucleotide-binding" evidence="2">
    <location>
        <begin position="252"/>
        <end position="365"/>
    </location>
</feature>
<keyword evidence="4" id="KW-1185">Reference proteome</keyword>
<accession>A0A6J8BX87</accession>
<dbReference type="PROSITE" id="PS50042">
    <property type="entry name" value="CNMP_BINDING_3"/>
    <property type="match status" value="1"/>
</dbReference>
<organism evidence="3 4">
    <name type="scientific">Mytilus coruscus</name>
    <name type="common">Sea mussel</name>
    <dbReference type="NCBI Taxonomy" id="42192"/>
    <lineage>
        <taxon>Eukaryota</taxon>
        <taxon>Metazoa</taxon>
        <taxon>Spiralia</taxon>
        <taxon>Lophotrochozoa</taxon>
        <taxon>Mollusca</taxon>
        <taxon>Bivalvia</taxon>
        <taxon>Autobranchia</taxon>
        <taxon>Pteriomorphia</taxon>
        <taxon>Mytilida</taxon>
        <taxon>Mytiloidea</taxon>
        <taxon>Mytilidae</taxon>
        <taxon>Mytilinae</taxon>
        <taxon>Mytilus</taxon>
    </lineage>
</organism>
<dbReference type="PANTHER" id="PTHR23011:SF32">
    <property type="entry name" value="CYCLIC NUCLEOTIDE-BINDING DOMAIN-CONTAINING PROTEIN 1"/>
    <property type="match status" value="1"/>
</dbReference>
<dbReference type="Proteomes" id="UP000507470">
    <property type="component" value="Unassembled WGS sequence"/>
</dbReference>
<protein>
    <recommendedName>
        <fullName evidence="2">Cyclic nucleotide-binding domain-containing protein</fullName>
    </recommendedName>
</protein>
<dbReference type="InterPro" id="IPR000595">
    <property type="entry name" value="cNMP-bd_dom"/>
</dbReference>
<dbReference type="Pfam" id="PF00027">
    <property type="entry name" value="cNMP_binding"/>
    <property type="match status" value="1"/>
</dbReference>
<dbReference type="EMBL" id="CACVKT020003997">
    <property type="protein sequence ID" value="CAC5387339.1"/>
    <property type="molecule type" value="Genomic_DNA"/>
</dbReference>
<evidence type="ECO:0000313" key="4">
    <source>
        <dbReference type="Proteomes" id="UP000507470"/>
    </source>
</evidence>
<feature type="compositionally biased region" description="Basic residues" evidence="1">
    <location>
        <begin position="12"/>
        <end position="21"/>
    </location>
</feature>
<feature type="region of interest" description="Disordered" evidence="1">
    <location>
        <begin position="1"/>
        <end position="21"/>
    </location>
</feature>
<dbReference type="InterPro" id="IPR014710">
    <property type="entry name" value="RmlC-like_jellyroll"/>
</dbReference>